<name>A0AAE3CKG7_9PROT</name>
<dbReference type="AlphaFoldDB" id="A0AAE3CKG7"/>
<keyword evidence="1" id="KW-0175">Coiled coil</keyword>
<evidence type="ECO:0000313" key="3">
    <source>
        <dbReference type="Proteomes" id="UP001197378"/>
    </source>
</evidence>
<gene>
    <name evidence="2" type="ORF">HFQ13_11715</name>
</gene>
<comment type="caution">
    <text evidence="2">The sequence shown here is derived from an EMBL/GenBank/DDBJ whole genome shotgun (WGS) entry which is preliminary data.</text>
</comment>
<keyword evidence="3" id="KW-1185">Reference proteome</keyword>
<accession>A0AAE3CKG7</accession>
<dbReference type="EMBL" id="JAAXYO010000165">
    <property type="protein sequence ID" value="MBU2788857.1"/>
    <property type="molecule type" value="Genomic_DNA"/>
</dbReference>
<reference evidence="2" key="1">
    <citation type="journal article" date="2021" name="ISME J.">
        <title>Genomic evolution of the class Acidithiobacillia: deep-branching Proteobacteria living in extreme acidic conditions.</title>
        <authorList>
            <person name="Moya-Beltran A."/>
            <person name="Beard S."/>
            <person name="Rojas-Villalobos C."/>
            <person name="Issotta F."/>
            <person name="Gallardo Y."/>
            <person name="Ulloa R."/>
            <person name="Giaveno A."/>
            <person name="Degli Esposti M."/>
            <person name="Johnson D.B."/>
            <person name="Quatrini R."/>
        </authorList>
    </citation>
    <scope>NUCLEOTIDE SEQUENCE</scope>
    <source>
        <strain evidence="2">VAN18-1</strain>
    </source>
</reference>
<dbReference type="Proteomes" id="UP001197378">
    <property type="component" value="Unassembled WGS sequence"/>
</dbReference>
<sequence length="134" mass="14672">MFDQQYNQIAQATQNNVQGLQQVAQKVQSAIPDATQARELILDLRNLAMNLQGQQQNVNMLLQQMGQRIQQLEMQMQQMGGQPGMNPNMAQRPWNAPAQGGMGSGFMGNVMTGLGLGAGFAVADNVVDDIFNMF</sequence>
<feature type="coiled-coil region" evidence="1">
    <location>
        <begin position="10"/>
        <end position="82"/>
    </location>
</feature>
<evidence type="ECO:0000256" key="1">
    <source>
        <dbReference type="SAM" id="Coils"/>
    </source>
</evidence>
<organism evidence="2 3">
    <name type="scientific">Igneacidithiobacillus copahuensis</name>
    <dbReference type="NCBI Taxonomy" id="2724909"/>
    <lineage>
        <taxon>Bacteria</taxon>
        <taxon>Pseudomonadati</taxon>
        <taxon>Pseudomonadota</taxon>
        <taxon>Acidithiobacillia</taxon>
        <taxon>Acidithiobacillales</taxon>
        <taxon>Acidithiobacillaceae</taxon>
        <taxon>Igneacidithiobacillus</taxon>
    </lineage>
</organism>
<proteinExistence type="predicted"/>
<evidence type="ECO:0000313" key="2">
    <source>
        <dbReference type="EMBL" id="MBU2788857.1"/>
    </source>
</evidence>
<protein>
    <submittedName>
        <fullName evidence="2">Uncharacterized protein</fullName>
    </submittedName>
</protein>